<dbReference type="EMBL" id="CACRUU010000075">
    <property type="protein sequence ID" value="VYU24634.1"/>
    <property type="molecule type" value="Genomic_DNA"/>
</dbReference>
<evidence type="ECO:0000259" key="1">
    <source>
        <dbReference type="Pfam" id="PF11195"/>
    </source>
</evidence>
<gene>
    <name evidence="2" type="ORF">OZZ17_10245</name>
    <name evidence="3" type="ORF">PNU63_12755</name>
    <name evidence="4" type="ORF">RGLFYP36_00954</name>
</gene>
<dbReference type="InterPro" id="IPR021361">
    <property type="entry name" value="Tad2-like_dom"/>
</dbReference>
<evidence type="ECO:0000313" key="2">
    <source>
        <dbReference type="EMBL" id="MCZ0667921.1"/>
    </source>
</evidence>
<accession>A0A6N3D9V2</accession>
<dbReference type="EMBL" id="JAQMLR010000014">
    <property type="protein sequence ID" value="MDB8739631.1"/>
    <property type="molecule type" value="Genomic_DNA"/>
</dbReference>
<reference evidence="2" key="2">
    <citation type="submission" date="2022-11" db="EMBL/GenBank/DDBJ databases">
        <title>Temperate bacteriophages infecting mucin-degrading bacterium Ruminococcus gnavus from the human gut.</title>
        <authorList>
            <person name="Buttimer C."/>
        </authorList>
    </citation>
    <scope>NUCLEOTIDE SEQUENCE</scope>
    <source>
        <strain evidence="2">CCUG 49994</strain>
    </source>
</reference>
<reference evidence="3" key="3">
    <citation type="submission" date="2023-01" db="EMBL/GenBank/DDBJ databases">
        <title>Human gut microbiome strain richness.</title>
        <authorList>
            <person name="Chen-Liaw A."/>
        </authorList>
    </citation>
    <scope>NUCLEOTIDE SEQUENCE</scope>
    <source>
        <strain evidence="3">1001217st1_A9_1001217B_191108</strain>
    </source>
</reference>
<reference evidence="4" key="1">
    <citation type="submission" date="2019-11" db="EMBL/GenBank/DDBJ databases">
        <authorList>
            <person name="Feng L."/>
        </authorList>
    </citation>
    <scope>NUCLEOTIDE SEQUENCE</scope>
    <source>
        <strain evidence="4">RgnavusLFYP36</strain>
    </source>
</reference>
<dbReference type="EMBL" id="JAPRAY010000013">
    <property type="protein sequence ID" value="MCZ0667921.1"/>
    <property type="molecule type" value="Genomic_DNA"/>
</dbReference>
<evidence type="ECO:0000313" key="3">
    <source>
        <dbReference type="EMBL" id="MDB8739631.1"/>
    </source>
</evidence>
<protein>
    <submittedName>
        <fullName evidence="2">DUF2829 domain-containing protein</fullName>
    </submittedName>
</protein>
<feature type="domain" description="Thoeris anti-defense 2-like" evidence="1">
    <location>
        <begin position="1"/>
        <end position="74"/>
    </location>
</feature>
<name>A0A6N3D9V2_MEDGN</name>
<dbReference type="Proteomes" id="UP001079535">
    <property type="component" value="Unassembled WGS sequence"/>
</dbReference>
<dbReference type="Pfam" id="PF11195">
    <property type="entry name" value="Tad2-like"/>
    <property type="match status" value="1"/>
</dbReference>
<dbReference type="AlphaFoldDB" id="A0A6N3D9V2"/>
<evidence type="ECO:0000313" key="4">
    <source>
        <dbReference type="EMBL" id="VYU24634.1"/>
    </source>
</evidence>
<dbReference type="Proteomes" id="UP001211731">
    <property type="component" value="Unassembled WGS sequence"/>
</dbReference>
<sequence length="76" mass="8945">MNIQEAVKQALEERKYIERELFENKTAYRELKIRPTNSSESCIAYTFDKNGKEVNHCKMWSPTADDLMADDWIVSN</sequence>
<dbReference type="RefSeq" id="WP_156734206.1">
    <property type="nucleotide sequence ID" value="NZ_BAABSA010000003.1"/>
</dbReference>
<proteinExistence type="predicted"/>
<organism evidence="4">
    <name type="scientific">Mediterraneibacter gnavus</name>
    <name type="common">Ruminococcus gnavus</name>
    <dbReference type="NCBI Taxonomy" id="33038"/>
    <lineage>
        <taxon>Bacteria</taxon>
        <taxon>Bacillati</taxon>
        <taxon>Bacillota</taxon>
        <taxon>Clostridia</taxon>
        <taxon>Lachnospirales</taxon>
        <taxon>Lachnospiraceae</taxon>
        <taxon>Mediterraneibacter</taxon>
    </lineage>
</organism>